<gene>
    <name evidence="1" type="ORF">A2898_01240</name>
</gene>
<dbReference type="PANTHER" id="PTHR39189">
    <property type="entry name" value="UPF0173 METAL-DEPENDENT HYDROLASE YTKL"/>
    <property type="match status" value="1"/>
</dbReference>
<proteinExistence type="predicted"/>
<protein>
    <recommendedName>
        <fullName evidence="3">Lactamase</fullName>
    </recommendedName>
</protein>
<dbReference type="Pfam" id="PF13483">
    <property type="entry name" value="Lactamase_B_3"/>
    <property type="match status" value="1"/>
</dbReference>
<evidence type="ECO:0000313" key="2">
    <source>
        <dbReference type="Proteomes" id="UP000179164"/>
    </source>
</evidence>
<dbReference type="EMBL" id="MHKE01000005">
    <property type="protein sequence ID" value="OGY84707.1"/>
    <property type="molecule type" value="Genomic_DNA"/>
</dbReference>
<dbReference type="SUPFAM" id="SSF56281">
    <property type="entry name" value="Metallo-hydrolase/oxidoreductase"/>
    <property type="match status" value="1"/>
</dbReference>
<sequence length="214" mass="23868">MIITWLGQACFKIQAKDVTIVIDPYENIGLKLPRVTADLLLITHGHDDHANRKGVTGTPFVIDGPGEYEIKKVFVYGVSGYHDEDQGKSRGLVTMYRIECEGLTVAHLGDIGTSDLTQEQLEKLEDVDILMIPVGGVYTVDAKGAAKIVNHLEPRIVIPMHYQIPGLTLQKKLDTIDGFRKEMGGKGEILDKFRVMKRDVPQEDMQVVYLKPLP</sequence>
<dbReference type="InterPro" id="IPR036866">
    <property type="entry name" value="RibonucZ/Hydroxyglut_hydro"/>
</dbReference>
<name>A0A1G2B918_9BACT</name>
<dbReference type="Proteomes" id="UP000179164">
    <property type="component" value="Unassembled WGS sequence"/>
</dbReference>
<dbReference type="AlphaFoldDB" id="A0A1G2B918"/>
<comment type="caution">
    <text evidence="1">The sequence shown here is derived from an EMBL/GenBank/DDBJ whole genome shotgun (WGS) entry which is preliminary data.</text>
</comment>
<evidence type="ECO:0000313" key="1">
    <source>
        <dbReference type="EMBL" id="OGY84707.1"/>
    </source>
</evidence>
<reference evidence="1 2" key="1">
    <citation type="journal article" date="2016" name="Nat. Commun.">
        <title>Thousands of microbial genomes shed light on interconnected biogeochemical processes in an aquifer system.</title>
        <authorList>
            <person name="Anantharaman K."/>
            <person name="Brown C.T."/>
            <person name="Hug L.A."/>
            <person name="Sharon I."/>
            <person name="Castelle C.J."/>
            <person name="Probst A.J."/>
            <person name="Thomas B.C."/>
            <person name="Singh A."/>
            <person name="Wilkins M.J."/>
            <person name="Karaoz U."/>
            <person name="Brodie E.L."/>
            <person name="Williams K.H."/>
            <person name="Hubbard S.S."/>
            <person name="Banfield J.F."/>
        </authorList>
    </citation>
    <scope>NUCLEOTIDE SEQUENCE [LARGE SCALE GENOMIC DNA]</scope>
</reference>
<dbReference type="STRING" id="1798543.A2898_01240"/>
<dbReference type="PANTHER" id="PTHR39189:SF1">
    <property type="entry name" value="UPF0173 METAL-DEPENDENT HYDROLASE YTKL"/>
    <property type="match status" value="1"/>
</dbReference>
<dbReference type="Gene3D" id="3.60.15.10">
    <property type="entry name" value="Ribonuclease Z/Hydroxyacylglutathione hydrolase-like"/>
    <property type="match status" value="1"/>
</dbReference>
<organism evidence="1 2">
    <name type="scientific">Candidatus Kerfeldbacteria bacterium RIFCSPLOWO2_01_FULL_48_11</name>
    <dbReference type="NCBI Taxonomy" id="1798543"/>
    <lineage>
        <taxon>Bacteria</taxon>
        <taxon>Candidatus Kerfeldiibacteriota</taxon>
    </lineage>
</organism>
<evidence type="ECO:0008006" key="3">
    <source>
        <dbReference type="Google" id="ProtNLM"/>
    </source>
</evidence>
<accession>A0A1G2B918</accession>